<sequence>MTSNIVKLMIYAALCVFCRPYREAIPGNILIDREVIRDNKANKLWSDSRLIAKTQLEQCIITAMIAATKIVFLNCGTKRKCRTMRDRKVPALEENPMLFVRNALDLKKLN</sequence>
<dbReference type="Proteomes" id="UP000242913">
    <property type="component" value="Unassembled WGS sequence"/>
</dbReference>
<name>A0A238C4B4_9BILA</name>
<organism evidence="2 3">
    <name type="scientific">Onchocerca flexuosa</name>
    <dbReference type="NCBI Taxonomy" id="387005"/>
    <lineage>
        <taxon>Eukaryota</taxon>
        <taxon>Metazoa</taxon>
        <taxon>Ecdysozoa</taxon>
        <taxon>Nematoda</taxon>
        <taxon>Chromadorea</taxon>
        <taxon>Rhabditida</taxon>
        <taxon>Spirurina</taxon>
        <taxon>Spiruromorpha</taxon>
        <taxon>Filarioidea</taxon>
        <taxon>Onchocercidae</taxon>
        <taxon>Onchocerca</taxon>
    </lineage>
</organism>
<gene>
    <name evidence="2" type="ORF">X798_00834</name>
</gene>
<dbReference type="EMBL" id="KZ269978">
    <property type="protein sequence ID" value="OZC12312.1"/>
    <property type="molecule type" value="Genomic_DNA"/>
</dbReference>
<accession>A0A238C4B4</accession>
<proteinExistence type="predicted"/>
<protein>
    <submittedName>
        <fullName evidence="2">Uncharacterized protein</fullName>
    </submittedName>
</protein>
<keyword evidence="1" id="KW-0732">Signal</keyword>
<dbReference type="AlphaFoldDB" id="A0A238C4B4"/>
<evidence type="ECO:0000256" key="1">
    <source>
        <dbReference type="SAM" id="SignalP"/>
    </source>
</evidence>
<feature type="signal peptide" evidence="1">
    <location>
        <begin position="1"/>
        <end position="24"/>
    </location>
</feature>
<dbReference type="OrthoDB" id="5823757at2759"/>
<keyword evidence="3" id="KW-1185">Reference proteome</keyword>
<feature type="chain" id="PRO_5012873048" evidence="1">
    <location>
        <begin position="25"/>
        <end position="110"/>
    </location>
</feature>
<reference evidence="2 3" key="1">
    <citation type="submission" date="2015-12" db="EMBL/GenBank/DDBJ databases">
        <title>Draft genome of the nematode, Onchocerca flexuosa.</title>
        <authorList>
            <person name="Mitreva M."/>
        </authorList>
    </citation>
    <scope>NUCLEOTIDE SEQUENCE [LARGE SCALE GENOMIC DNA]</scope>
    <source>
        <strain evidence="2">Red Deer</strain>
    </source>
</reference>
<evidence type="ECO:0000313" key="3">
    <source>
        <dbReference type="Proteomes" id="UP000242913"/>
    </source>
</evidence>
<evidence type="ECO:0000313" key="2">
    <source>
        <dbReference type="EMBL" id="OZC12312.1"/>
    </source>
</evidence>